<organism evidence="1 2">
    <name type="scientific">Desulfobacter postgatei 2ac9</name>
    <dbReference type="NCBI Taxonomy" id="879212"/>
    <lineage>
        <taxon>Bacteria</taxon>
        <taxon>Pseudomonadati</taxon>
        <taxon>Thermodesulfobacteriota</taxon>
        <taxon>Desulfobacteria</taxon>
        <taxon>Desulfobacterales</taxon>
        <taxon>Desulfobacteraceae</taxon>
        <taxon>Desulfobacter</taxon>
    </lineage>
</organism>
<sequence>MTFNEMNTIENALRDHLVGRPVSEQTGMVAEETAEYIAGSQDLKWKYVHGENLIFD</sequence>
<protein>
    <submittedName>
        <fullName evidence="1">Uncharacterized protein</fullName>
    </submittedName>
</protein>
<dbReference type="AlphaFoldDB" id="I5B6W2"/>
<name>I5B6W2_9BACT</name>
<dbReference type="STRING" id="879212.DespoDRAFT_03459"/>
<reference evidence="1 2" key="2">
    <citation type="submission" date="2012-02" db="EMBL/GenBank/DDBJ databases">
        <title>Improved High-Quality Draft sequence of Desulfobacter postgatei 2ac9.</title>
        <authorList>
            <consortium name="US DOE Joint Genome Institute"/>
            <person name="Lucas S."/>
            <person name="Han J."/>
            <person name="Lapidus A."/>
            <person name="Cheng J.-F."/>
            <person name="Goodwin L."/>
            <person name="Pitluck S."/>
            <person name="Peters L."/>
            <person name="Ovchinnikova G."/>
            <person name="Held B."/>
            <person name="Detter J.C."/>
            <person name="Han C."/>
            <person name="Tapia R."/>
            <person name="Land M."/>
            <person name="Hauser L."/>
            <person name="Kyrpides N."/>
            <person name="Ivanova N."/>
            <person name="Pagani I."/>
            <person name="Orellana R."/>
            <person name="Lovley D."/>
            <person name="Woyke T."/>
        </authorList>
    </citation>
    <scope>NUCLEOTIDE SEQUENCE [LARGE SCALE GENOMIC DNA]</scope>
    <source>
        <strain evidence="1 2">2ac9</strain>
    </source>
</reference>
<evidence type="ECO:0000313" key="2">
    <source>
        <dbReference type="Proteomes" id="UP000005778"/>
    </source>
</evidence>
<dbReference type="EMBL" id="CM001488">
    <property type="protein sequence ID" value="EIM65225.1"/>
    <property type="molecule type" value="Genomic_DNA"/>
</dbReference>
<evidence type="ECO:0000313" key="1">
    <source>
        <dbReference type="EMBL" id="EIM65225.1"/>
    </source>
</evidence>
<proteinExistence type="predicted"/>
<dbReference type="RefSeq" id="WP_004075189.1">
    <property type="nucleotide sequence ID" value="NZ_CM001488.1"/>
</dbReference>
<dbReference type="Proteomes" id="UP000005778">
    <property type="component" value="Chromosome"/>
</dbReference>
<gene>
    <name evidence="1" type="ORF">DespoDRAFT_03459</name>
</gene>
<reference evidence="1 2" key="1">
    <citation type="submission" date="2011-09" db="EMBL/GenBank/DDBJ databases">
        <authorList>
            <consortium name="US DOE Joint Genome Institute (JGI-PGF)"/>
            <person name="Lucas S."/>
            <person name="Han J."/>
            <person name="Lapidus A."/>
            <person name="Cheng J.-F."/>
            <person name="Goodwin L."/>
            <person name="Pitluck S."/>
            <person name="Peters L."/>
            <person name="Land M.L."/>
            <person name="Hauser L."/>
            <person name="Orellana R."/>
            <person name="Lovley D."/>
            <person name="Woyke T.J."/>
        </authorList>
    </citation>
    <scope>NUCLEOTIDE SEQUENCE [LARGE SCALE GENOMIC DNA]</scope>
    <source>
        <strain evidence="1 2">2ac9</strain>
    </source>
</reference>
<dbReference type="HOGENOM" id="CLU_3006838_0_0_7"/>
<keyword evidence="2" id="KW-1185">Reference proteome</keyword>
<accession>I5B6W2</accession>